<name>A0ABN7WFB8_GIGMA</name>
<organism evidence="2 3">
    <name type="scientific">Gigaspora margarita</name>
    <dbReference type="NCBI Taxonomy" id="4874"/>
    <lineage>
        <taxon>Eukaryota</taxon>
        <taxon>Fungi</taxon>
        <taxon>Fungi incertae sedis</taxon>
        <taxon>Mucoromycota</taxon>
        <taxon>Glomeromycotina</taxon>
        <taxon>Glomeromycetes</taxon>
        <taxon>Diversisporales</taxon>
        <taxon>Gigasporaceae</taxon>
        <taxon>Gigaspora</taxon>
    </lineage>
</organism>
<dbReference type="EMBL" id="CAJVQB010041948">
    <property type="protein sequence ID" value="CAG8829985.1"/>
    <property type="molecule type" value="Genomic_DNA"/>
</dbReference>
<accession>A0ABN7WFB8</accession>
<feature type="non-terminal residue" evidence="2">
    <location>
        <position position="1"/>
    </location>
</feature>
<reference evidence="2 3" key="1">
    <citation type="submission" date="2021-06" db="EMBL/GenBank/DDBJ databases">
        <authorList>
            <person name="Kallberg Y."/>
            <person name="Tangrot J."/>
            <person name="Rosling A."/>
        </authorList>
    </citation>
    <scope>NUCLEOTIDE SEQUENCE [LARGE SCALE GENOMIC DNA]</scope>
    <source>
        <strain evidence="2 3">120-4 pot B 10/14</strain>
    </source>
</reference>
<feature type="compositionally biased region" description="Polar residues" evidence="1">
    <location>
        <begin position="120"/>
        <end position="133"/>
    </location>
</feature>
<sequence length="133" mass="15462">ATNKEENREKKIFFPNIVKRNISEDISKKLTLIFTKTFIINYRNLEMQQQIQRFLEEYFKNPESSNKETFKSNKPSVSNGNRTTTPKGKGASQEKDITESLDHHENNIKPVMSIKVQEMQGPTTELTNEQTKP</sequence>
<comment type="caution">
    <text evidence="2">The sequence shown here is derived from an EMBL/GenBank/DDBJ whole genome shotgun (WGS) entry which is preliminary data.</text>
</comment>
<proteinExistence type="predicted"/>
<keyword evidence="3" id="KW-1185">Reference proteome</keyword>
<evidence type="ECO:0000313" key="2">
    <source>
        <dbReference type="EMBL" id="CAG8829985.1"/>
    </source>
</evidence>
<dbReference type="Proteomes" id="UP000789901">
    <property type="component" value="Unassembled WGS sequence"/>
</dbReference>
<feature type="compositionally biased region" description="Basic and acidic residues" evidence="1">
    <location>
        <begin position="92"/>
        <end position="107"/>
    </location>
</feature>
<evidence type="ECO:0000256" key="1">
    <source>
        <dbReference type="SAM" id="MobiDB-lite"/>
    </source>
</evidence>
<feature type="region of interest" description="Disordered" evidence="1">
    <location>
        <begin position="62"/>
        <end position="133"/>
    </location>
</feature>
<feature type="compositionally biased region" description="Basic and acidic residues" evidence="1">
    <location>
        <begin position="62"/>
        <end position="71"/>
    </location>
</feature>
<protein>
    <submittedName>
        <fullName evidence="2">9023_t:CDS:1</fullName>
    </submittedName>
</protein>
<gene>
    <name evidence="2" type="ORF">GMARGA_LOCUS30156</name>
</gene>
<feature type="compositionally biased region" description="Polar residues" evidence="1">
    <location>
        <begin position="72"/>
        <end position="86"/>
    </location>
</feature>
<evidence type="ECO:0000313" key="3">
    <source>
        <dbReference type="Proteomes" id="UP000789901"/>
    </source>
</evidence>